<reference evidence="1 2" key="1">
    <citation type="journal article" date="2020" name="Cell">
        <title>Large-Scale Comparative Analyses of Tick Genomes Elucidate Their Genetic Diversity and Vector Capacities.</title>
        <authorList>
            <consortium name="Tick Genome and Microbiome Consortium (TIGMIC)"/>
            <person name="Jia N."/>
            <person name="Wang J."/>
            <person name="Shi W."/>
            <person name="Du L."/>
            <person name="Sun Y."/>
            <person name="Zhan W."/>
            <person name="Jiang J.F."/>
            <person name="Wang Q."/>
            <person name="Zhang B."/>
            <person name="Ji P."/>
            <person name="Bell-Sakyi L."/>
            <person name="Cui X.M."/>
            <person name="Yuan T.T."/>
            <person name="Jiang B.G."/>
            <person name="Yang W.F."/>
            <person name="Lam T.T."/>
            <person name="Chang Q.C."/>
            <person name="Ding S.J."/>
            <person name="Wang X.J."/>
            <person name="Zhu J.G."/>
            <person name="Ruan X.D."/>
            <person name="Zhao L."/>
            <person name="Wei J.T."/>
            <person name="Ye R.Z."/>
            <person name="Que T.C."/>
            <person name="Du C.H."/>
            <person name="Zhou Y.H."/>
            <person name="Cheng J.X."/>
            <person name="Dai P.F."/>
            <person name="Guo W.B."/>
            <person name="Han X.H."/>
            <person name="Huang E.J."/>
            <person name="Li L.F."/>
            <person name="Wei W."/>
            <person name="Gao Y.C."/>
            <person name="Liu J.Z."/>
            <person name="Shao H.Z."/>
            <person name="Wang X."/>
            <person name="Wang C.C."/>
            <person name="Yang T.C."/>
            <person name="Huo Q.B."/>
            <person name="Li W."/>
            <person name="Chen H.Y."/>
            <person name="Chen S.E."/>
            <person name="Zhou L.G."/>
            <person name="Ni X.B."/>
            <person name="Tian J.H."/>
            <person name="Sheng Y."/>
            <person name="Liu T."/>
            <person name="Pan Y.S."/>
            <person name="Xia L.Y."/>
            <person name="Li J."/>
            <person name="Zhao F."/>
            <person name="Cao W.C."/>
        </authorList>
    </citation>
    <scope>NUCLEOTIDE SEQUENCE [LARGE SCALE GENOMIC DNA]</scope>
    <source>
        <strain evidence="1">Iper-2018</strain>
    </source>
</reference>
<accession>A0AC60NTG5</accession>
<evidence type="ECO:0000313" key="1">
    <source>
        <dbReference type="EMBL" id="KAG0410422.1"/>
    </source>
</evidence>
<evidence type="ECO:0000313" key="2">
    <source>
        <dbReference type="Proteomes" id="UP000805193"/>
    </source>
</evidence>
<name>A0AC60NTG5_IXOPE</name>
<proteinExistence type="predicted"/>
<dbReference type="EMBL" id="JABSTQ010011522">
    <property type="protein sequence ID" value="KAG0410422.1"/>
    <property type="molecule type" value="Genomic_DNA"/>
</dbReference>
<dbReference type="Proteomes" id="UP000805193">
    <property type="component" value="Unassembled WGS sequence"/>
</dbReference>
<keyword evidence="2" id="KW-1185">Reference proteome</keyword>
<organism evidence="1 2">
    <name type="scientific">Ixodes persulcatus</name>
    <name type="common">Taiga tick</name>
    <dbReference type="NCBI Taxonomy" id="34615"/>
    <lineage>
        <taxon>Eukaryota</taxon>
        <taxon>Metazoa</taxon>
        <taxon>Ecdysozoa</taxon>
        <taxon>Arthropoda</taxon>
        <taxon>Chelicerata</taxon>
        <taxon>Arachnida</taxon>
        <taxon>Acari</taxon>
        <taxon>Parasitiformes</taxon>
        <taxon>Ixodida</taxon>
        <taxon>Ixodoidea</taxon>
        <taxon>Ixodidae</taxon>
        <taxon>Ixodinae</taxon>
        <taxon>Ixodes</taxon>
    </lineage>
</organism>
<comment type="caution">
    <text evidence="1">The sequence shown here is derived from an EMBL/GenBank/DDBJ whole genome shotgun (WGS) entry which is preliminary data.</text>
</comment>
<protein>
    <submittedName>
        <fullName evidence="1">Uncharacterized protein</fullName>
    </submittedName>
</protein>
<gene>
    <name evidence="1" type="ORF">HPB47_012464</name>
</gene>
<sequence length="157" mass="17343">MPTSVKCFSFSDPADTPVEAIMDSIQADTGGDGLTYLQHYGRAMIMAAVSTMAAAQRLVAQGFLSLGNVEVPLKPVGAQVVFVSVYRLTPYVSEEALVQFLTQYGKVTLINHATFRDRPHVRTGTRVVKRGMLKTVSNFIHIQGHRVMVDYRGLRRV</sequence>